<feature type="region of interest" description="Disordered" evidence="1">
    <location>
        <begin position="1"/>
        <end position="26"/>
    </location>
</feature>
<protein>
    <submittedName>
        <fullName evidence="3">COesterase domain-containing protein</fullName>
    </submittedName>
</protein>
<name>A0A0N5BM61_STREA</name>
<keyword evidence="2" id="KW-1185">Reference proteome</keyword>
<dbReference type="WBParaSite" id="SPAL_0000700266.1">
    <property type="protein sequence ID" value="SPAL_0000700266.1"/>
    <property type="gene ID" value="SPAL_0000700266"/>
</dbReference>
<evidence type="ECO:0000313" key="3">
    <source>
        <dbReference type="WBParaSite" id="SPAL_0000700266.1"/>
    </source>
</evidence>
<feature type="compositionally biased region" description="Polar residues" evidence="1">
    <location>
        <begin position="1"/>
        <end position="15"/>
    </location>
</feature>
<proteinExistence type="predicted"/>
<reference evidence="3" key="1">
    <citation type="submission" date="2017-02" db="UniProtKB">
        <authorList>
            <consortium name="WormBaseParasite"/>
        </authorList>
    </citation>
    <scope>IDENTIFICATION</scope>
</reference>
<accession>A0A0N5BM61</accession>
<sequence length="87" mass="9457">MQSNNPYLKSNNKQKNAGKLKAVKSATKKPAGTIPYGLVVRIRGFHPRGPGSIPGMGIPFAPPEAESQDLSKFPVFSRFLSNFALKE</sequence>
<organism evidence="2 3">
    <name type="scientific">Strongyloides papillosus</name>
    <name type="common">Intestinal threadworm</name>
    <dbReference type="NCBI Taxonomy" id="174720"/>
    <lineage>
        <taxon>Eukaryota</taxon>
        <taxon>Metazoa</taxon>
        <taxon>Ecdysozoa</taxon>
        <taxon>Nematoda</taxon>
        <taxon>Chromadorea</taxon>
        <taxon>Rhabditida</taxon>
        <taxon>Tylenchina</taxon>
        <taxon>Panagrolaimomorpha</taxon>
        <taxon>Strongyloidoidea</taxon>
        <taxon>Strongyloididae</taxon>
        <taxon>Strongyloides</taxon>
    </lineage>
</organism>
<dbReference type="AlphaFoldDB" id="A0A0N5BM61"/>
<evidence type="ECO:0000256" key="1">
    <source>
        <dbReference type="SAM" id="MobiDB-lite"/>
    </source>
</evidence>
<evidence type="ECO:0000313" key="2">
    <source>
        <dbReference type="Proteomes" id="UP000046392"/>
    </source>
</evidence>
<dbReference type="Proteomes" id="UP000046392">
    <property type="component" value="Unplaced"/>
</dbReference>